<dbReference type="AlphaFoldDB" id="A0AAE1U7V8"/>
<dbReference type="EMBL" id="JAWZYT010001760">
    <property type="protein sequence ID" value="KAK4309365.1"/>
    <property type="molecule type" value="Genomic_DNA"/>
</dbReference>
<name>A0AAE1U7V8_9EUCA</name>
<comment type="caution">
    <text evidence="1">The sequence shown here is derived from an EMBL/GenBank/DDBJ whole genome shotgun (WGS) entry which is preliminary data.</text>
</comment>
<protein>
    <submittedName>
        <fullName evidence="1">Uncharacterized protein</fullName>
    </submittedName>
</protein>
<proteinExistence type="predicted"/>
<evidence type="ECO:0000313" key="1">
    <source>
        <dbReference type="EMBL" id="KAK4309365.1"/>
    </source>
</evidence>
<evidence type="ECO:0000313" key="2">
    <source>
        <dbReference type="Proteomes" id="UP001292094"/>
    </source>
</evidence>
<sequence>MAWRQRVNRGPSNMATTDIIILWEENMNNAFQGEPLGECVEQGPWCRECPAKAQGDTSKGSDWLMAS</sequence>
<reference evidence="1" key="1">
    <citation type="submission" date="2023-11" db="EMBL/GenBank/DDBJ databases">
        <title>Genome assemblies of two species of porcelain crab, Petrolisthes cinctipes and Petrolisthes manimaculis (Anomura: Porcellanidae).</title>
        <authorList>
            <person name="Angst P."/>
        </authorList>
    </citation>
    <scope>NUCLEOTIDE SEQUENCE</scope>
    <source>
        <strain evidence="1">PB745_02</strain>
        <tissue evidence="1">Gill</tissue>
    </source>
</reference>
<organism evidence="1 2">
    <name type="scientific">Petrolisthes manimaculis</name>
    <dbReference type="NCBI Taxonomy" id="1843537"/>
    <lineage>
        <taxon>Eukaryota</taxon>
        <taxon>Metazoa</taxon>
        <taxon>Ecdysozoa</taxon>
        <taxon>Arthropoda</taxon>
        <taxon>Crustacea</taxon>
        <taxon>Multicrustacea</taxon>
        <taxon>Malacostraca</taxon>
        <taxon>Eumalacostraca</taxon>
        <taxon>Eucarida</taxon>
        <taxon>Decapoda</taxon>
        <taxon>Pleocyemata</taxon>
        <taxon>Anomura</taxon>
        <taxon>Galatheoidea</taxon>
        <taxon>Porcellanidae</taxon>
        <taxon>Petrolisthes</taxon>
    </lineage>
</organism>
<dbReference type="Proteomes" id="UP001292094">
    <property type="component" value="Unassembled WGS sequence"/>
</dbReference>
<keyword evidence="2" id="KW-1185">Reference proteome</keyword>
<gene>
    <name evidence="1" type="ORF">Pmani_018998</name>
</gene>
<accession>A0AAE1U7V8</accession>